<dbReference type="SUPFAM" id="SSF53098">
    <property type="entry name" value="Ribonuclease H-like"/>
    <property type="match status" value="1"/>
</dbReference>
<evidence type="ECO:0000313" key="2">
    <source>
        <dbReference type="EMBL" id="JAA62512.1"/>
    </source>
</evidence>
<dbReference type="SUPFAM" id="SSF56219">
    <property type="entry name" value="DNase I-like"/>
    <property type="match status" value="1"/>
</dbReference>
<dbReference type="InterPro" id="IPR043128">
    <property type="entry name" value="Rev_trsase/Diguanyl_cyclase"/>
</dbReference>
<dbReference type="InterPro" id="IPR005135">
    <property type="entry name" value="Endo/exonuclease/phosphatase"/>
</dbReference>
<dbReference type="Pfam" id="PF00078">
    <property type="entry name" value="RVT_1"/>
    <property type="match status" value="1"/>
</dbReference>
<feature type="domain" description="Reverse transcriptase" evidence="1">
    <location>
        <begin position="401"/>
        <end position="661"/>
    </location>
</feature>
<reference evidence="2" key="2">
    <citation type="journal article" date="2015" name="J. Proteomics">
        <title>Sexual differences in the sialomes of the zebra tick, Rhipicephalus pulchellus.</title>
        <authorList>
            <person name="Tan A.W."/>
            <person name="Francischetti I.M."/>
            <person name="Slovak M."/>
            <person name="Kini R.M."/>
            <person name="Ribeiro J.M."/>
        </authorList>
    </citation>
    <scope>NUCLEOTIDE SEQUENCE</scope>
    <source>
        <tissue evidence="2">Salivary gland</tissue>
    </source>
</reference>
<evidence type="ECO:0000259" key="1">
    <source>
        <dbReference type="PROSITE" id="PS50878"/>
    </source>
</evidence>
<organism evidence="2">
    <name type="scientific">Rhipicephalus pulchellus</name>
    <name type="common">Yellow backed tick</name>
    <name type="synonym">Dermacentor pulchellus</name>
    <dbReference type="NCBI Taxonomy" id="72859"/>
    <lineage>
        <taxon>Eukaryota</taxon>
        <taxon>Metazoa</taxon>
        <taxon>Ecdysozoa</taxon>
        <taxon>Arthropoda</taxon>
        <taxon>Chelicerata</taxon>
        <taxon>Arachnida</taxon>
        <taxon>Acari</taxon>
        <taxon>Parasitiformes</taxon>
        <taxon>Ixodida</taxon>
        <taxon>Ixodoidea</taxon>
        <taxon>Ixodidae</taxon>
        <taxon>Rhipicephalinae</taxon>
        <taxon>Rhipicephalus</taxon>
        <taxon>Rhipicephalus</taxon>
    </lineage>
</organism>
<dbReference type="InterPro" id="IPR043502">
    <property type="entry name" value="DNA/RNA_pol_sf"/>
</dbReference>
<dbReference type="InterPro" id="IPR012337">
    <property type="entry name" value="RNaseH-like_sf"/>
</dbReference>
<accession>L7MFB6</accession>
<dbReference type="GO" id="GO:0003824">
    <property type="term" value="F:catalytic activity"/>
    <property type="evidence" value="ECO:0007669"/>
    <property type="project" value="InterPro"/>
</dbReference>
<dbReference type="Gene3D" id="3.30.70.270">
    <property type="match status" value="1"/>
</dbReference>
<dbReference type="PROSITE" id="PS50878">
    <property type="entry name" value="RT_POL"/>
    <property type="match status" value="1"/>
</dbReference>
<reference evidence="2" key="1">
    <citation type="submission" date="2012-11" db="EMBL/GenBank/DDBJ databases">
        <authorList>
            <person name="Lucero-Rivera Y.E."/>
            <person name="Tovar-Ramirez D."/>
        </authorList>
    </citation>
    <scope>NUCLEOTIDE SEQUENCE</scope>
    <source>
        <tissue evidence="2">Salivary gland</tissue>
    </source>
</reference>
<dbReference type="InterPro" id="IPR036691">
    <property type="entry name" value="Endo/exonu/phosph_ase_sf"/>
</dbReference>
<sequence>KRRGHKPLLILNIYSPPRDRGADLPYIFRKASILAKDAKLLVLGDFNAKHPEWGYPKSDPKGLRLWDIIHDLGFSILNDPQQPTRVGNSVCRDTTPDLSLCRNTPGARWKNTGHTVGSDHFILAITVDMTSSNAKKRATARITDWDKFRQLRKETAPESISDLNEWIHSLSRDVDATTHQTDVTQEQPSTDSRLLHMWEAHESLMRRWRRQRHNTRLRRRISRLEREIEAHTTVLTRQQWGQLCGLRRRISRLEREIEAHTTVLARQQWGQLCGSLNGQMGCKKTWHLLRHLLDPGSSKSATRKQLARIIHQYPGTDEELLEELITRYINTSQQQSSAAQLPQYTGTPNEKLDADISESEVCAALLKLRTTSAPGPDKVTNKTLRNLDPKSVGAITEYMNECWRSGQLPPEWKHARVAFIPKPGKKLNLENLRPISLTSCLGKLMEHVVLCRLQNFAEMHSLLPPTMLGFRAHLSTQDALIQLHHDLLRPGSGTSTKALLGLDLHKAFDNVKHTTILGSLSELQPGERIFNYIRAFLSDRTVELSVGDLHSKLITLGDRGTPQGAVLSPFLFNLAMRSLPSKLDTIPGLRYTLYADDITLWTTVGSDGQIEETLQRATDTVVQHASDAGLECSQSKSELLLLRPPDRRRIRTPLPSINVYVNDTPIPQVEHMKVLGLIVQTNRHNNITLDRLTVTVNQTAHLISRVSARNRGMKEKELLQIIQAFVLSRFTYALPYLHLIQSERARLNRLISKAYKVALGLPRNTSTERLLSLGLHNTLEELLEAHRTAQIHRLQGSRTGRWILAKIGHQVSPTGNDPAIIPPDIRKKFLIKPLPKNMLANHHDGRRKARARSLHKTYASNPAAAYVDAAQYRGFTNAYAISVITLPGNNVNSPRVKTAGSVRVLNTTEAEEAAIALAAAAGFTTILSDSKAAISNFARGIVAPTTLRLLSPTLLTNAEEDTLCSIELVWVPAHAGNPGNEAAHQYARGFVSRAVAPASDPGNPGEALTSYHDITQYYRLSRQLKPPPHHKLTKRQEVVWRRLQTHSLPCPYIYARIYPDTIDPHCSHCGSIATLSHILWACREDPPSPDLLATPSPEGWEAVLTSTSLAVQLQAIQRAEEVATRFNLADHLPP</sequence>
<dbReference type="InterPro" id="IPR036397">
    <property type="entry name" value="RNaseH_sf"/>
</dbReference>
<dbReference type="GO" id="GO:0071897">
    <property type="term" value="P:DNA biosynthetic process"/>
    <property type="evidence" value="ECO:0007669"/>
    <property type="project" value="UniProtKB-ARBA"/>
</dbReference>
<protein>
    <submittedName>
        <fullName evidence="2">Putative tick transposon</fullName>
    </submittedName>
</protein>
<dbReference type="AlphaFoldDB" id="L7MFB6"/>
<dbReference type="EMBL" id="GACK01002522">
    <property type="protein sequence ID" value="JAA62512.1"/>
    <property type="molecule type" value="mRNA"/>
</dbReference>
<feature type="non-terminal residue" evidence="2">
    <location>
        <position position="1"/>
    </location>
</feature>
<dbReference type="CDD" id="cd01650">
    <property type="entry name" value="RT_nLTR_like"/>
    <property type="match status" value="1"/>
</dbReference>
<name>L7MFB6_RHIPC</name>
<dbReference type="PANTHER" id="PTHR19446">
    <property type="entry name" value="REVERSE TRANSCRIPTASES"/>
    <property type="match status" value="1"/>
</dbReference>
<proteinExistence type="evidence at transcript level"/>
<dbReference type="Gene3D" id="3.60.10.10">
    <property type="entry name" value="Endonuclease/exonuclease/phosphatase"/>
    <property type="match status" value="1"/>
</dbReference>
<dbReference type="InterPro" id="IPR000477">
    <property type="entry name" value="RT_dom"/>
</dbReference>
<dbReference type="GO" id="GO:0042575">
    <property type="term" value="C:DNA polymerase complex"/>
    <property type="evidence" value="ECO:0007669"/>
    <property type="project" value="UniProtKB-ARBA"/>
</dbReference>
<dbReference type="SUPFAM" id="SSF56672">
    <property type="entry name" value="DNA/RNA polymerases"/>
    <property type="match status" value="1"/>
</dbReference>
<dbReference type="GO" id="GO:0003676">
    <property type="term" value="F:nucleic acid binding"/>
    <property type="evidence" value="ECO:0007669"/>
    <property type="project" value="InterPro"/>
</dbReference>
<dbReference type="Gene3D" id="3.30.420.10">
    <property type="entry name" value="Ribonuclease H-like superfamily/Ribonuclease H"/>
    <property type="match status" value="1"/>
</dbReference>
<dbReference type="Pfam" id="PF14529">
    <property type="entry name" value="Exo_endo_phos_2"/>
    <property type="match status" value="1"/>
</dbReference>